<keyword evidence="4" id="KW-0677">Repeat</keyword>
<dbReference type="EMBL" id="SZYD01000001">
    <property type="protein sequence ID" value="KAD7479349.1"/>
    <property type="molecule type" value="Genomic_DNA"/>
</dbReference>
<evidence type="ECO:0000256" key="6">
    <source>
        <dbReference type="PROSITE-ProRule" id="PRU00047"/>
    </source>
</evidence>
<comment type="subcellular location">
    <subcellularLocation>
        <location evidence="1">Membrane</location>
    </subcellularLocation>
</comment>
<evidence type="ECO:0000313" key="11">
    <source>
        <dbReference type="Proteomes" id="UP000326396"/>
    </source>
</evidence>
<dbReference type="PROSITE" id="PS50158">
    <property type="entry name" value="ZF_CCHC"/>
    <property type="match status" value="4"/>
</dbReference>
<keyword evidence="8" id="KW-0812">Transmembrane</keyword>
<dbReference type="InterPro" id="IPR001611">
    <property type="entry name" value="Leu-rich_rpt"/>
</dbReference>
<gene>
    <name evidence="10" type="ORF">E3N88_02485</name>
</gene>
<dbReference type="FunFam" id="3.80.10.10:FF:000400">
    <property type="entry name" value="Nuclear pore complex protein NUP107"/>
    <property type="match status" value="1"/>
</dbReference>
<dbReference type="InterPro" id="IPR001878">
    <property type="entry name" value="Znf_CCHC"/>
</dbReference>
<feature type="domain" description="CCHC-type" evidence="9">
    <location>
        <begin position="761"/>
        <end position="776"/>
    </location>
</feature>
<dbReference type="InterPro" id="IPR032675">
    <property type="entry name" value="LRR_dom_sf"/>
</dbReference>
<dbReference type="AlphaFoldDB" id="A0A5N6Q439"/>
<organism evidence="10 11">
    <name type="scientific">Mikania micrantha</name>
    <name type="common">bitter vine</name>
    <dbReference type="NCBI Taxonomy" id="192012"/>
    <lineage>
        <taxon>Eukaryota</taxon>
        <taxon>Viridiplantae</taxon>
        <taxon>Streptophyta</taxon>
        <taxon>Embryophyta</taxon>
        <taxon>Tracheophyta</taxon>
        <taxon>Spermatophyta</taxon>
        <taxon>Magnoliopsida</taxon>
        <taxon>eudicotyledons</taxon>
        <taxon>Gunneridae</taxon>
        <taxon>Pentapetalae</taxon>
        <taxon>asterids</taxon>
        <taxon>campanulids</taxon>
        <taxon>Asterales</taxon>
        <taxon>Asteraceae</taxon>
        <taxon>Asteroideae</taxon>
        <taxon>Heliantheae alliance</taxon>
        <taxon>Eupatorieae</taxon>
        <taxon>Mikania</taxon>
    </lineage>
</organism>
<dbReference type="Pfam" id="PF19259">
    <property type="entry name" value="Ty3_capsid"/>
    <property type="match status" value="2"/>
</dbReference>
<keyword evidence="2" id="KW-0433">Leucine-rich repeat</keyword>
<dbReference type="GO" id="GO:0003676">
    <property type="term" value="F:nucleic acid binding"/>
    <property type="evidence" value="ECO:0007669"/>
    <property type="project" value="InterPro"/>
</dbReference>
<dbReference type="Gene3D" id="3.80.10.10">
    <property type="entry name" value="Ribonuclease Inhibitor"/>
    <property type="match status" value="2"/>
</dbReference>
<evidence type="ECO:0000256" key="4">
    <source>
        <dbReference type="ARBA" id="ARBA00022737"/>
    </source>
</evidence>
<keyword evidence="6" id="KW-0863">Zinc-finger</keyword>
<evidence type="ECO:0000256" key="5">
    <source>
        <dbReference type="ARBA" id="ARBA00023136"/>
    </source>
</evidence>
<comment type="caution">
    <text evidence="10">The sequence shown here is derived from an EMBL/GenBank/DDBJ whole genome shotgun (WGS) entry which is preliminary data.</text>
</comment>
<dbReference type="Pfam" id="PF08284">
    <property type="entry name" value="RVP_2"/>
    <property type="match status" value="2"/>
</dbReference>
<dbReference type="Gene3D" id="4.10.60.10">
    <property type="entry name" value="Zinc finger, CCHC-type"/>
    <property type="match status" value="2"/>
</dbReference>
<keyword evidence="11" id="KW-1185">Reference proteome</keyword>
<dbReference type="PANTHER" id="PTHR15503:SF41">
    <property type="entry name" value="NUCLEOTIDYLTRANSFERASE, RIBONUCLEASE H"/>
    <property type="match status" value="1"/>
</dbReference>
<name>A0A5N6Q439_9ASTR</name>
<dbReference type="SUPFAM" id="SSF57756">
    <property type="entry name" value="Retrovirus zinc finger-like domains"/>
    <property type="match status" value="2"/>
</dbReference>
<keyword evidence="6" id="KW-0479">Metal-binding</keyword>
<dbReference type="GO" id="GO:0008270">
    <property type="term" value="F:zinc ion binding"/>
    <property type="evidence" value="ECO:0007669"/>
    <property type="project" value="UniProtKB-KW"/>
</dbReference>
<evidence type="ECO:0000259" key="9">
    <source>
        <dbReference type="PROSITE" id="PS50158"/>
    </source>
</evidence>
<dbReference type="Proteomes" id="UP000326396">
    <property type="component" value="Linkage Group LG1"/>
</dbReference>
<feature type="transmembrane region" description="Helical" evidence="8">
    <location>
        <begin position="1085"/>
        <end position="1111"/>
    </location>
</feature>
<sequence>MAEEHTSGVNSSEKVELTETQIMVKEEVAKAFEAALPTYIDEIKSSLKEFLHQELSEFETGVEMKQSSKTTTFKEFMACKPAEFKGEVDPLISQRWISDIESTFETSHCDPSDEVMFAGNQLKDRAKDWWELLRKEKGRDGIKGLTWAQFKELFLKRFCPQAAIDRITEEFLHLQQKDESVDTITAIFFDKAKFCPDLLQTERMWINRYHTMLNTKYRESLTPSKCETLNELINCARERELELKRQEDRGDKRKAETETGSSKKAKFAKLFKKPVFTKPCPNCGRMHAGECRARPVVCYKCGKPGHLATQCMSSPSLCYHCYKPGHRRSECPELKRAAPISDDGRSFKSQSSGKKPEAPKPKGRAFQISAEEAKVTSDVVTGTFFVNSIPACVLFDSGANRSFVSIKFVHHPSFVLEKLPVPLEVEVADSKVFVCLIFIETPRMADEHTSGVNSSEKVELTETQIMVKEEVAKAFEAALPTYIDEIKSSLKEFLHQELSEFETGVEMKQSSKTTTFKEFMACKPAEFKGEVDPLISQRWISDIESTFETSHCDPSDEVMFAGNQLKDRAKDWWELLRKEKGRDGIKGLTWAQFKELFLKRFCPQAAIDRITEEFLHLQQKDESVDTITAIFFDKAKFCPDLLQTERMWINRYHTMLNTKYREFLTPSKCETLNELINCARERELELKRQEDRGDKRKAETETGSSKKAKFAKLFKKPVFTKPCPNCGRMHAGECRARPVVCYKCGKPGHLATQCMSSPSLCYHCYKPGHRRSECPELKRAAPISDDGRSFKSQGSGKKPEAPKPKGRAFQISAEEAKVTSDVVTGTFFVNSIPAYVLFDSGANRSFVSIKFVHHPSFVLEKLPVPLEVEVADSKSFRVFDIYRNYPDDQSCLTKLFESMEDPNHNLMNWTQPNFANPCPGSLSNLAGATCNNGRIYKLSLSNFSLRGPISPYISNCTNLQSLDLSNNSFTGSIPTELQYLVNLAVLKLSSNRLSGPIPPSLAMCVYLNVIDLHDNALTGTIPPQLGSLVRLSVFDVSDNRLSGPIPASLGNRTGNLPRFNASSYSGNKDLYGYPLGPMKSKGLSVVAIVGIGLGSGLLSLMLSFTVVCIWLRVTDRKMAAEQEGKITQLMPEY</sequence>
<keyword evidence="6" id="KW-0862">Zinc</keyword>
<dbReference type="Pfam" id="PF00560">
    <property type="entry name" value="LRR_1"/>
    <property type="match status" value="4"/>
</dbReference>
<dbReference type="SUPFAM" id="SSF52058">
    <property type="entry name" value="L domain-like"/>
    <property type="match status" value="1"/>
</dbReference>
<feature type="domain" description="CCHC-type" evidence="9">
    <location>
        <begin position="298"/>
        <end position="311"/>
    </location>
</feature>
<dbReference type="PANTHER" id="PTHR15503">
    <property type="entry name" value="LDOC1 RELATED"/>
    <property type="match status" value="1"/>
</dbReference>
<evidence type="ECO:0000256" key="1">
    <source>
        <dbReference type="ARBA" id="ARBA00004370"/>
    </source>
</evidence>
<keyword evidence="8" id="KW-1133">Transmembrane helix</keyword>
<proteinExistence type="predicted"/>
<protein>
    <recommendedName>
        <fullName evidence="9">CCHC-type domain-containing protein</fullName>
    </recommendedName>
</protein>
<keyword evidence="3" id="KW-0732">Signal</keyword>
<dbReference type="InterPro" id="IPR036875">
    <property type="entry name" value="Znf_CCHC_sf"/>
</dbReference>
<evidence type="ECO:0000313" key="10">
    <source>
        <dbReference type="EMBL" id="KAD7479349.1"/>
    </source>
</evidence>
<feature type="region of interest" description="Disordered" evidence="7">
    <location>
        <begin position="340"/>
        <end position="363"/>
    </location>
</feature>
<feature type="region of interest" description="Disordered" evidence="7">
    <location>
        <begin position="783"/>
        <end position="806"/>
    </location>
</feature>
<reference evidence="10 11" key="1">
    <citation type="submission" date="2019-05" db="EMBL/GenBank/DDBJ databases">
        <title>Mikania micrantha, genome provides insights into the molecular mechanism of rapid growth.</title>
        <authorList>
            <person name="Liu B."/>
        </authorList>
    </citation>
    <scope>NUCLEOTIDE SEQUENCE [LARGE SCALE GENOMIC DNA]</scope>
    <source>
        <strain evidence="10">NLD-2019</strain>
        <tissue evidence="10">Leaf</tissue>
    </source>
</reference>
<feature type="domain" description="CCHC-type" evidence="9">
    <location>
        <begin position="741"/>
        <end position="754"/>
    </location>
</feature>
<evidence type="ECO:0000256" key="8">
    <source>
        <dbReference type="SAM" id="Phobius"/>
    </source>
</evidence>
<feature type="domain" description="CCHC-type" evidence="9">
    <location>
        <begin position="318"/>
        <end position="333"/>
    </location>
</feature>
<keyword evidence="5 8" id="KW-0472">Membrane</keyword>
<dbReference type="InterPro" id="IPR032567">
    <property type="entry name" value="RTL1-rel"/>
</dbReference>
<evidence type="ECO:0000256" key="2">
    <source>
        <dbReference type="ARBA" id="ARBA00022614"/>
    </source>
</evidence>
<dbReference type="GO" id="GO:0016020">
    <property type="term" value="C:membrane"/>
    <property type="evidence" value="ECO:0007669"/>
    <property type="project" value="UniProtKB-SubCell"/>
</dbReference>
<evidence type="ECO:0000256" key="3">
    <source>
        <dbReference type="ARBA" id="ARBA00022729"/>
    </source>
</evidence>
<dbReference type="Pfam" id="PF00098">
    <property type="entry name" value="zf-CCHC"/>
    <property type="match status" value="2"/>
</dbReference>
<accession>A0A5N6Q439</accession>
<evidence type="ECO:0000256" key="7">
    <source>
        <dbReference type="SAM" id="MobiDB-lite"/>
    </source>
</evidence>
<dbReference type="SMART" id="SM00343">
    <property type="entry name" value="ZnF_C2HC"/>
    <property type="match status" value="4"/>
</dbReference>
<dbReference type="OrthoDB" id="676979at2759"/>
<dbReference type="InterPro" id="IPR045358">
    <property type="entry name" value="Ty3_capsid"/>
</dbReference>